<evidence type="ECO:0000256" key="11">
    <source>
        <dbReference type="ARBA" id="ARBA00022806"/>
    </source>
</evidence>
<evidence type="ECO:0000313" key="27">
    <source>
        <dbReference type="Proteomes" id="UP000605846"/>
    </source>
</evidence>
<evidence type="ECO:0000256" key="4">
    <source>
        <dbReference type="ARBA" id="ARBA00022517"/>
    </source>
</evidence>
<dbReference type="SMART" id="SM00487">
    <property type="entry name" value="DEXDc"/>
    <property type="match status" value="1"/>
</dbReference>
<dbReference type="Pfam" id="PF13959">
    <property type="entry name" value="CTE_SPB4"/>
    <property type="match status" value="1"/>
</dbReference>
<dbReference type="GO" id="GO:0012505">
    <property type="term" value="C:endomembrane system"/>
    <property type="evidence" value="ECO:0007669"/>
    <property type="project" value="UniProtKB-SubCell"/>
</dbReference>
<keyword evidence="8 21" id="KW-0812">Transmembrane</keyword>
<dbReference type="InterPro" id="IPR014001">
    <property type="entry name" value="Helicase_ATP-bd"/>
</dbReference>
<evidence type="ECO:0000259" key="24">
    <source>
        <dbReference type="PROSITE" id="PS51194"/>
    </source>
</evidence>
<dbReference type="InterPro" id="IPR008250">
    <property type="entry name" value="ATPase_P-typ_transduc_dom_A_sf"/>
</dbReference>
<dbReference type="InterPro" id="IPR001650">
    <property type="entry name" value="Helicase_C-like"/>
</dbReference>
<dbReference type="SUPFAM" id="SSF52540">
    <property type="entry name" value="P-loop containing nucleoside triphosphate hydrolases"/>
    <property type="match status" value="1"/>
</dbReference>
<keyword evidence="13 21" id="KW-0067">ATP-binding</keyword>
<evidence type="ECO:0000256" key="10">
    <source>
        <dbReference type="ARBA" id="ARBA00022801"/>
    </source>
</evidence>
<dbReference type="Pfam" id="PF00122">
    <property type="entry name" value="E1-E2_ATPase"/>
    <property type="match status" value="1"/>
</dbReference>
<accession>A0A8H7BU26</accession>
<dbReference type="Pfam" id="PF13246">
    <property type="entry name" value="Cation_ATPase"/>
    <property type="match status" value="1"/>
</dbReference>
<keyword evidence="4" id="KW-0690">Ribosome biogenesis</keyword>
<feature type="transmembrane region" description="Helical" evidence="21">
    <location>
        <begin position="93"/>
        <end position="109"/>
    </location>
</feature>
<evidence type="ECO:0000256" key="6">
    <source>
        <dbReference type="ARBA" id="ARBA00022553"/>
    </source>
</evidence>
<dbReference type="InterPro" id="IPR004014">
    <property type="entry name" value="ATPase_P-typ_cation-transptr_N"/>
</dbReference>
<dbReference type="Pfam" id="PF00690">
    <property type="entry name" value="Cation_ATPase_N"/>
    <property type="match status" value="1"/>
</dbReference>
<evidence type="ECO:0000256" key="5">
    <source>
        <dbReference type="ARBA" id="ARBA00022552"/>
    </source>
</evidence>
<dbReference type="InterPro" id="IPR025313">
    <property type="entry name" value="SPB4-like_CTE"/>
</dbReference>
<feature type="compositionally biased region" description="Basic residues" evidence="22">
    <location>
        <begin position="1594"/>
        <end position="1607"/>
    </location>
</feature>
<feature type="region of interest" description="Disordered" evidence="22">
    <location>
        <begin position="1577"/>
        <end position="1618"/>
    </location>
</feature>
<keyword evidence="7 21" id="KW-0109">Calcium transport</keyword>
<dbReference type="SFLD" id="SFLDS00003">
    <property type="entry name" value="Haloacid_Dehalogenase"/>
    <property type="match status" value="1"/>
</dbReference>
<evidence type="ECO:0000259" key="25">
    <source>
        <dbReference type="PROSITE" id="PS51195"/>
    </source>
</evidence>
<evidence type="ECO:0000256" key="1">
    <source>
        <dbReference type="ARBA" id="ARBA00004127"/>
    </source>
</evidence>
<keyword evidence="27" id="KW-1185">Reference proteome</keyword>
<dbReference type="Gene3D" id="2.70.150.10">
    <property type="entry name" value="Calcium-transporting ATPase, cytoplasmic transduction domain A"/>
    <property type="match status" value="1"/>
</dbReference>
<feature type="compositionally biased region" description="Acidic residues" evidence="22">
    <location>
        <begin position="1691"/>
        <end position="1708"/>
    </location>
</feature>
<evidence type="ECO:0000256" key="7">
    <source>
        <dbReference type="ARBA" id="ARBA00022568"/>
    </source>
</evidence>
<dbReference type="Gene3D" id="1.20.1110.10">
    <property type="entry name" value="Calcium-transporting ATPase, transmembrane domain"/>
    <property type="match status" value="1"/>
</dbReference>
<dbReference type="Gene3D" id="3.40.50.1000">
    <property type="entry name" value="HAD superfamily/HAD-like"/>
    <property type="match status" value="1"/>
</dbReference>
<evidence type="ECO:0000313" key="26">
    <source>
        <dbReference type="EMBL" id="KAF7727458.1"/>
    </source>
</evidence>
<dbReference type="InterPro" id="IPR027417">
    <property type="entry name" value="P-loop_NTPase"/>
</dbReference>
<evidence type="ECO:0000256" key="2">
    <source>
        <dbReference type="ARBA" id="ARBA00004604"/>
    </source>
</evidence>
<dbReference type="InterPro" id="IPR014014">
    <property type="entry name" value="RNA_helicase_DEAD_Q_motif"/>
</dbReference>
<evidence type="ECO:0000259" key="23">
    <source>
        <dbReference type="PROSITE" id="PS51192"/>
    </source>
</evidence>
<dbReference type="PROSITE" id="PS00039">
    <property type="entry name" value="DEAD_ATP_HELICASE"/>
    <property type="match status" value="1"/>
</dbReference>
<feature type="region of interest" description="Disordered" evidence="22">
    <location>
        <begin position="1496"/>
        <end position="1532"/>
    </location>
</feature>
<dbReference type="SMART" id="SM01178">
    <property type="entry name" value="DUF4217"/>
    <property type="match status" value="1"/>
</dbReference>
<evidence type="ECO:0000256" key="18">
    <source>
        <dbReference type="ARBA" id="ARBA00023136"/>
    </source>
</evidence>
<dbReference type="EC" id="7.2.2.10" evidence="21"/>
<dbReference type="Proteomes" id="UP000605846">
    <property type="component" value="Unassembled WGS sequence"/>
</dbReference>
<dbReference type="GO" id="GO:0005524">
    <property type="term" value="F:ATP binding"/>
    <property type="evidence" value="ECO:0007669"/>
    <property type="project" value="UniProtKB-KW"/>
</dbReference>
<feature type="domain" description="Helicase C-terminal" evidence="24">
    <location>
        <begin position="1271"/>
        <end position="1420"/>
    </location>
</feature>
<feature type="region of interest" description="Disordered" evidence="22">
    <location>
        <begin position="1673"/>
        <end position="1741"/>
    </location>
</feature>
<dbReference type="NCBIfam" id="TIGR01494">
    <property type="entry name" value="ATPase_P-type"/>
    <property type="match status" value="3"/>
</dbReference>
<feature type="domain" description="DEAD-box RNA helicase Q" evidence="25">
    <location>
        <begin position="1040"/>
        <end position="1068"/>
    </location>
</feature>
<dbReference type="GO" id="GO:0003723">
    <property type="term" value="F:RNA binding"/>
    <property type="evidence" value="ECO:0007669"/>
    <property type="project" value="UniProtKB-KW"/>
</dbReference>
<dbReference type="InterPro" id="IPR001757">
    <property type="entry name" value="P_typ_ATPase"/>
</dbReference>
<dbReference type="Pfam" id="PF00270">
    <property type="entry name" value="DEAD"/>
    <property type="match status" value="1"/>
</dbReference>
<dbReference type="InterPro" id="IPR044492">
    <property type="entry name" value="P_typ_ATPase_HD_dom"/>
</dbReference>
<dbReference type="GO" id="GO:0006364">
    <property type="term" value="P:rRNA processing"/>
    <property type="evidence" value="ECO:0007669"/>
    <property type="project" value="UniProtKB-KW"/>
</dbReference>
<dbReference type="Pfam" id="PF00689">
    <property type="entry name" value="Cation_ATPase_C"/>
    <property type="match status" value="1"/>
</dbReference>
<dbReference type="OrthoDB" id="3352408at2759"/>
<name>A0A8H7BU26_9FUNG</name>
<keyword evidence="10" id="KW-0378">Hydrolase</keyword>
<dbReference type="PROSITE" id="PS51192">
    <property type="entry name" value="HELICASE_ATP_BIND_1"/>
    <property type="match status" value="1"/>
</dbReference>
<dbReference type="InterPro" id="IPR006413">
    <property type="entry name" value="P-type_ATPase_IIA_PMR1"/>
</dbReference>
<evidence type="ECO:0000256" key="15">
    <source>
        <dbReference type="ARBA" id="ARBA00022967"/>
    </source>
</evidence>
<dbReference type="SMART" id="SM00831">
    <property type="entry name" value="Cation_ATPase_N"/>
    <property type="match status" value="1"/>
</dbReference>
<evidence type="ECO:0000256" key="12">
    <source>
        <dbReference type="ARBA" id="ARBA00022837"/>
    </source>
</evidence>
<feature type="domain" description="Helicase ATP-binding" evidence="23">
    <location>
        <begin position="1071"/>
        <end position="1245"/>
    </location>
</feature>
<gene>
    <name evidence="26" type="primary">PMR1</name>
    <name evidence="26" type="ORF">EC973_007527</name>
</gene>
<feature type="compositionally biased region" description="Basic and acidic residues" evidence="22">
    <location>
        <begin position="1709"/>
        <end position="1719"/>
    </location>
</feature>
<evidence type="ECO:0000256" key="17">
    <source>
        <dbReference type="ARBA" id="ARBA00023065"/>
    </source>
</evidence>
<dbReference type="Gene3D" id="3.40.50.300">
    <property type="entry name" value="P-loop containing nucleotide triphosphate hydrolases"/>
    <property type="match status" value="2"/>
</dbReference>
<evidence type="ECO:0000256" key="14">
    <source>
        <dbReference type="ARBA" id="ARBA00022884"/>
    </source>
</evidence>
<feature type="short sequence motif" description="Q motif" evidence="20">
    <location>
        <begin position="1040"/>
        <end position="1068"/>
    </location>
</feature>
<dbReference type="GO" id="GO:0016020">
    <property type="term" value="C:membrane"/>
    <property type="evidence" value="ECO:0007669"/>
    <property type="project" value="UniProtKB-SubCell"/>
</dbReference>
<dbReference type="FunFam" id="2.70.150.10:FF:000008">
    <property type="entry name" value="Calcium-transporting ATPase"/>
    <property type="match status" value="1"/>
</dbReference>
<evidence type="ECO:0000256" key="9">
    <source>
        <dbReference type="ARBA" id="ARBA00022741"/>
    </source>
</evidence>
<keyword evidence="14" id="KW-0694">RNA-binding</keyword>
<evidence type="ECO:0000256" key="21">
    <source>
        <dbReference type="RuleBase" id="RU361146"/>
    </source>
</evidence>
<comment type="function">
    <text evidence="21">Catalyzes the hydrolysis of ATP coupled with the transport of calcium.</text>
</comment>
<evidence type="ECO:0000256" key="8">
    <source>
        <dbReference type="ARBA" id="ARBA00022692"/>
    </source>
</evidence>
<dbReference type="SFLD" id="SFLDF00027">
    <property type="entry name" value="p-type_atpase"/>
    <property type="match status" value="1"/>
</dbReference>
<protein>
    <recommendedName>
        <fullName evidence="21">Calcium-transporting ATPase</fullName>
        <ecNumber evidence="21">7.2.2.10</ecNumber>
    </recommendedName>
</protein>
<dbReference type="InterPro" id="IPR023299">
    <property type="entry name" value="ATPase_P-typ_cyto_dom_N"/>
</dbReference>
<keyword evidence="6" id="KW-0597">Phosphoprotein</keyword>
<organism evidence="26 27">
    <name type="scientific">Apophysomyces ossiformis</name>
    <dbReference type="NCBI Taxonomy" id="679940"/>
    <lineage>
        <taxon>Eukaryota</taxon>
        <taxon>Fungi</taxon>
        <taxon>Fungi incertae sedis</taxon>
        <taxon>Mucoromycota</taxon>
        <taxon>Mucoromycotina</taxon>
        <taxon>Mucoromycetes</taxon>
        <taxon>Mucorales</taxon>
        <taxon>Mucorineae</taxon>
        <taxon>Mucoraceae</taxon>
        <taxon>Apophysomyces</taxon>
    </lineage>
</organism>
<dbReference type="InterPro" id="IPR018303">
    <property type="entry name" value="ATPase_P-typ_P_site"/>
</dbReference>
<evidence type="ECO:0000256" key="20">
    <source>
        <dbReference type="PROSITE-ProRule" id="PRU00552"/>
    </source>
</evidence>
<dbReference type="InterPro" id="IPR059000">
    <property type="entry name" value="ATPase_P-type_domA"/>
</dbReference>
<dbReference type="PRINTS" id="PR00119">
    <property type="entry name" value="CATATPASE"/>
</dbReference>
<keyword evidence="12 21" id="KW-0106">Calcium</keyword>
<keyword evidence="11" id="KW-0347">Helicase</keyword>
<comment type="similarity">
    <text evidence="19 21">Belongs to the cation transport ATPase (P-type) (TC 3.A.3) family.</text>
</comment>
<feature type="transmembrane region" description="Helical" evidence="21">
    <location>
        <begin position="68"/>
        <end position="87"/>
    </location>
</feature>
<comment type="caution">
    <text evidence="26">The sequence shown here is derived from an EMBL/GenBank/DDBJ whole genome shotgun (WGS) entry which is preliminary data.</text>
</comment>
<dbReference type="Gene3D" id="3.40.1110.10">
    <property type="entry name" value="Calcium-transporting ATPase, cytoplasmic domain N"/>
    <property type="match status" value="1"/>
</dbReference>
<keyword evidence="15" id="KW-1278">Translocase</keyword>
<dbReference type="InterPro" id="IPR023214">
    <property type="entry name" value="HAD_sf"/>
</dbReference>
<dbReference type="PRINTS" id="PR00120">
    <property type="entry name" value="HATPASE"/>
</dbReference>
<proteinExistence type="inferred from homology"/>
<keyword evidence="18 21" id="KW-0472">Membrane</keyword>
<feature type="compositionally biased region" description="Low complexity" evidence="22">
    <location>
        <begin position="1"/>
        <end position="16"/>
    </location>
</feature>
<dbReference type="CDD" id="cd18787">
    <property type="entry name" value="SF2_C_DEAD"/>
    <property type="match status" value="1"/>
</dbReference>
<dbReference type="SUPFAM" id="SSF81653">
    <property type="entry name" value="Calcium ATPase, transduction domain A"/>
    <property type="match status" value="1"/>
</dbReference>
<dbReference type="InterPro" id="IPR000629">
    <property type="entry name" value="RNA-helicase_DEAD-box_CS"/>
</dbReference>
<dbReference type="SMART" id="SM00490">
    <property type="entry name" value="HELICc"/>
    <property type="match status" value="1"/>
</dbReference>
<keyword evidence="3 21" id="KW-0813">Transport</keyword>
<feature type="compositionally biased region" description="Basic and acidic residues" evidence="22">
    <location>
        <begin position="1520"/>
        <end position="1532"/>
    </location>
</feature>
<dbReference type="SUPFAM" id="SSF81660">
    <property type="entry name" value="Metal cation-transporting ATPase, ATP-binding domain N"/>
    <property type="match status" value="1"/>
</dbReference>
<keyword evidence="5" id="KW-0698">rRNA processing</keyword>
<comment type="caution">
    <text evidence="21">Lacks conserved residue(s) required for the propagation of feature annotation.</text>
</comment>
<feature type="transmembrane region" description="Helical" evidence="21">
    <location>
        <begin position="261"/>
        <end position="279"/>
    </location>
</feature>
<feature type="transmembrane region" description="Helical" evidence="21">
    <location>
        <begin position="755"/>
        <end position="776"/>
    </location>
</feature>
<dbReference type="GO" id="GO:0016887">
    <property type="term" value="F:ATP hydrolysis activity"/>
    <property type="evidence" value="ECO:0007669"/>
    <property type="project" value="InterPro"/>
</dbReference>
<dbReference type="SUPFAM" id="SSF56784">
    <property type="entry name" value="HAD-like"/>
    <property type="match status" value="1"/>
</dbReference>
<dbReference type="InterPro" id="IPR011545">
    <property type="entry name" value="DEAD/DEAH_box_helicase_dom"/>
</dbReference>
<feature type="region of interest" description="Disordered" evidence="22">
    <location>
        <begin position="994"/>
        <end position="1016"/>
    </location>
</feature>
<dbReference type="CDD" id="cd17941">
    <property type="entry name" value="DEADc_DDX10"/>
    <property type="match status" value="1"/>
</dbReference>
<dbReference type="SUPFAM" id="SSF81665">
    <property type="entry name" value="Calcium ATPase, transmembrane domain M"/>
    <property type="match status" value="1"/>
</dbReference>
<feature type="compositionally biased region" description="Acidic residues" evidence="22">
    <location>
        <begin position="1502"/>
        <end position="1519"/>
    </location>
</feature>
<feature type="region of interest" description="Disordered" evidence="22">
    <location>
        <begin position="1"/>
        <end position="21"/>
    </location>
</feature>
<feature type="transmembrane region" description="Helical" evidence="21">
    <location>
        <begin position="291"/>
        <end position="315"/>
    </location>
</feature>
<dbReference type="GO" id="GO:0005730">
    <property type="term" value="C:nucleolus"/>
    <property type="evidence" value="ECO:0007669"/>
    <property type="project" value="UniProtKB-SubCell"/>
</dbReference>
<dbReference type="PANTHER" id="PTHR42861">
    <property type="entry name" value="CALCIUM-TRANSPORTING ATPASE"/>
    <property type="match status" value="1"/>
</dbReference>
<comment type="subcellular location">
    <subcellularLocation>
        <location evidence="1">Endomembrane system</location>
        <topology evidence="1">Multi-pass membrane protein</topology>
    </subcellularLocation>
    <subcellularLocation>
        <location evidence="21">Membrane</location>
        <topology evidence="21">Multi-pass membrane protein</topology>
    </subcellularLocation>
    <subcellularLocation>
        <location evidence="2">Nucleus</location>
        <location evidence="2">Nucleolus</location>
    </subcellularLocation>
</comment>
<keyword evidence="9 21" id="KW-0547">Nucleotide-binding</keyword>
<evidence type="ECO:0000256" key="13">
    <source>
        <dbReference type="ARBA" id="ARBA00022840"/>
    </source>
</evidence>
<feature type="transmembrane region" description="Helical" evidence="21">
    <location>
        <begin position="788"/>
        <end position="805"/>
    </location>
</feature>
<evidence type="ECO:0000256" key="22">
    <source>
        <dbReference type="SAM" id="MobiDB-lite"/>
    </source>
</evidence>
<comment type="catalytic activity">
    <reaction evidence="21">
        <text>Ca(2+)(in) + ATP + H2O = Ca(2+)(out) + ADP + phosphate + H(+)</text>
        <dbReference type="Rhea" id="RHEA:18105"/>
        <dbReference type="ChEBI" id="CHEBI:15377"/>
        <dbReference type="ChEBI" id="CHEBI:15378"/>
        <dbReference type="ChEBI" id="CHEBI:29108"/>
        <dbReference type="ChEBI" id="CHEBI:30616"/>
        <dbReference type="ChEBI" id="CHEBI:43474"/>
        <dbReference type="ChEBI" id="CHEBI:456216"/>
        <dbReference type="EC" id="7.2.2.10"/>
    </reaction>
</comment>
<dbReference type="NCBIfam" id="TIGR01522">
    <property type="entry name" value="ATPase-IIA2_Ca"/>
    <property type="match status" value="1"/>
</dbReference>
<dbReference type="InterPro" id="IPR036412">
    <property type="entry name" value="HAD-like_sf"/>
</dbReference>
<dbReference type="PROSITE" id="PS00154">
    <property type="entry name" value="ATPASE_E1_E2"/>
    <property type="match status" value="1"/>
</dbReference>
<evidence type="ECO:0000256" key="16">
    <source>
        <dbReference type="ARBA" id="ARBA00022989"/>
    </source>
</evidence>
<feature type="transmembrane region" description="Helical" evidence="21">
    <location>
        <begin position="826"/>
        <end position="847"/>
    </location>
</feature>
<dbReference type="PROSITE" id="PS51195">
    <property type="entry name" value="Q_MOTIF"/>
    <property type="match status" value="1"/>
</dbReference>
<keyword evidence="17 21" id="KW-0406">Ion transport</keyword>
<feature type="compositionally biased region" description="Basic residues" evidence="22">
    <location>
        <begin position="1005"/>
        <end position="1015"/>
    </location>
</feature>
<dbReference type="Pfam" id="PF00271">
    <property type="entry name" value="Helicase_C"/>
    <property type="match status" value="1"/>
</dbReference>
<dbReference type="EMBL" id="JABAYA010000056">
    <property type="protein sequence ID" value="KAF7727458.1"/>
    <property type="molecule type" value="Genomic_DNA"/>
</dbReference>
<dbReference type="InterPro" id="IPR023298">
    <property type="entry name" value="ATPase_P-typ_TM_dom_sf"/>
</dbReference>
<dbReference type="SFLD" id="SFLDG00002">
    <property type="entry name" value="C1.7:_P-type_atpase_like"/>
    <property type="match status" value="1"/>
</dbReference>
<dbReference type="GO" id="GO:0005388">
    <property type="term" value="F:P-type calcium transporter activity"/>
    <property type="evidence" value="ECO:0007669"/>
    <property type="project" value="UniProtKB-EC"/>
</dbReference>
<dbReference type="FunFam" id="3.40.50.1000:FF:000028">
    <property type="entry name" value="Calcium-transporting P-type ATPase, putative"/>
    <property type="match status" value="1"/>
</dbReference>
<reference evidence="26" key="1">
    <citation type="submission" date="2020-01" db="EMBL/GenBank/DDBJ databases">
        <title>Genome Sequencing of Three Apophysomyces-Like Fungal Strains Confirms a Novel Fungal Genus in the Mucoromycota with divergent Burkholderia-like Endosymbiotic Bacteria.</title>
        <authorList>
            <person name="Stajich J.E."/>
            <person name="Macias A.M."/>
            <person name="Carter-House D."/>
            <person name="Lovett B."/>
            <person name="Kasson L.R."/>
            <person name="Berry K."/>
            <person name="Grigoriev I."/>
            <person name="Chang Y."/>
            <person name="Spatafora J."/>
            <person name="Kasson M.T."/>
        </authorList>
    </citation>
    <scope>NUCLEOTIDE SEQUENCE</scope>
    <source>
        <strain evidence="26">NRRL A-21654</strain>
    </source>
</reference>
<dbReference type="InterPro" id="IPR006068">
    <property type="entry name" value="ATPase_P-typ_cation-transptr_C"/>
</dbReference>
<keyword evidence="16 21" id="KW-1133">Transmembrane helix</keyword>
<evidence type="ECO:0000256" key="19">
    <source>
        <dbReference type="ARBA" id="ARBA00038148"/>
    </source>
</evidence>
<evidence type="ECO:0000256" key="3">
    <source>
        <dbReference type="ARBA" id="ARBA00022448"/>
    </source>
</evidence>
<dbReference type="PROSITE" id="PS51194">
    <property type="entry name" value="HELICASE_CTER"/>
    <property type="match status" value="1"/>
</dbReference>
<sequence length="1756" mass="196269">MATPAAGTTTPSAKAARQSSTQVASDFNSDLSKGLSQADVPSLRTIYGFNDLDKAEEESLLSKFFKSFAENPMILLLLGSAFVSVLMGQFDDALSITMAIVIVVTVAFVQEYKSEKSLEALNKLVPHYCHLVRDGQLQTVMANELVPGDLVKFSIGDRIPADCRLVTAVDLEIDESNLTGENKPRRKIIDAISTNMYTELALSERDNIAFMGTLVRNGHGTGVVVATGKSTEFGHVFELMQEVEVRKTPLQISMNELGKQLSIFSFGIIIVIVLIGLIQKRSWLEMFTIGVSLAVAAIPEGLPIVVTVTLALGVLRMANRRAIVKQLPSVETLGSVNVVCADKTGTLTINQMTVTKVFTVHDQAIFDYEHTAPKELTEALRQTLRIGNLCNNAQLTEDGKYIGQPTDIALLDVVIRSGLSDERQMWERTAEVPFNSDQKFMSVTCRNSQTNSCKYFKGATEIVLEKCTTYYVSKYSKPALTATLKESILEHVSAMSSHGLRVLCTAFGEDEDALCFTGFLAVYDPPRAGVADAIQKLVQGGVKVAMITGDSEATAVSIARKLGIPTNTSKGSCLTGRDIEAMTERHLQEIIHSVSVFARTTPKHKLAIVKAYQAAGSVVAMTGDGVNDAPALKMADIGISMGKSGTDVSKEAADMILCDDDISTILHAIEEGKSIFYNIQNFLTFQLSTSISALSLIALCTLFGLATPLNAMQILWINIIMDGPPAQSLGVEPVDLDIMKKPPRARNANILTKRLVTRVLTAAFLVVVGTMSIYVSEMQDGVVTNRDATMTFTTFVFFDMFNALSCRSEKRSIFSLGFFSNRMFNLAVGGSILSQLLVIYVPFLQAIFQTEALSLYDLVKIALLSSSVFIVDEIRKFWISKGFVIGKQHGSSKLKYHLARSEEIESGINAVLLPRLPLALEPQGFHSNRCTLEWKGPLSVIGATTAYKVDLDIYSYQYCVLRLITSIQRFVKYGCCPLMELKWRCGVHRKQKEAEGSSDMSATKTKQKVNQRLQRRSNEKEEIQAIEIKASQPENYVDVKDFQDLPITTKTNEGLKRANFRQLTEIQRKAIPMALAKRDVLGAAKTGSGKTLSFLVPVLELLYRAQWNAADGLGALIISPTRELAVQIFEVLQKIGRTHTFSAGLIIGGKDFKVEQERITRMNILVATPGRLLQHMDQSVGFNCDNLQVLVLDEADRIMDMGFEKTVNAIIENLPPQRQTMLFSATQTRSVKDLARLSLRDPEYVAVHEQAEHSTPKSLTQHYVVCELPTKLDILYSFIRTHLKSKTIVFLSSCKQTRFVYECFCKLQPGIPILQLHGKQKQTKRVEIFRKFTSSQHAVLLSTDIAARGLDFPAVDWVVQLDCPEDAETYIHRVGRTARFDAEGHALLMLLPTEAEAMVEILKKKKVPIEEIKIRANKQQSIRKQLQSYCFQDPEIKYLGQRAFVAYMRSVYLQKNKKVFKVTELPAEEFALSLGLAGAPKIKFVKKAEAKLRGPTKVALEENSDEEEDQEEEEEEEEQTMEKDKVKTKHDRMFQRKNQDILSEHYHKLIDFEGDKLDNDDNEDFMTLARVDHELENDSEEDMKEAHANNLSKRQQKMTKKERAKKMQKGEKVIFDEEGNPHQVYEMVDEKEFLKDGDAKTQIDAFISGEGEVMKVADIDDKALAKEKRREKKLRRKLREQQELESGYAESDQEMDQYESESEAEAEDKDSALKRKWGMESDEEEEDERPKKKVIEAEQPLTLEDQEALALKLLGA</sequence>
<dbReference type="GO" id="GO:0003724">
    <property type="term" value="F:RNA helicase activity"/>
    <property type="evidence" value="ECO:0007669"/>
    <property type="project" value="InterPro"/>
</dbReference>